<evidence type="ECO:0000313" key="2">
    <source>
        <dbReference type="EMBL" id="CAK1541554.1"/>
    </source>
</evidence>
<evidence type="ECO:0008006" key="4">
    <source>
        <dbReference type="Google" id="ProtNLM"/>
    </source>
</evidence>
<dbReference type="PANTHER" id="PTHR37159">
    <property type="entry name" value="GH11867P"/>
    <property type="match status" value="1"/>
</dbReference>
<keyword evidence="1" id="KW-1133">Transmembrane helix</keyword>
<dbReference type="EMBL" id="CAVLEF010000002">
    <property type="protein sequence ID" value="CAK1541554.1"/>
    <property type="molecule type" value="Genomic_DNA"/>
</dbReference>
<keyword evidence="1" id="KW-0812">Transmembrane</keyword>
<accession>A0AAV1J0N8</accession>
<organism evidence="2 3">
    <name type="scientific">Leptosia nina</name>
    <dbReference type="NCBI Taxonomy" id="320188"/>
    <lineage>
        <taxon>Eukaryota</taxon>
        <taxon>Metazoa</taxon>
        <taxon>Ecdysozoa</taxon>
        <taxon>Arthropoda</taxon>
        <taxon>Hexapoda</taxon>
        <taxon>Insecta</taxon>
        <taxon>Pterygota</taxon>
        <taxon>Neoptera</taxon>
        <taxon>Endopterygota</taxon>
        <taxon>Lepidoptera</taxon>
        <taxon>Glossata</taxon>
        <taxon>Ditrysia</taxon>
        <taxon>Papilionoidea</taxon>
        <taxon>Pieridae</taxon>
        <taxon>Pierinae</taxon>
        <taxon>Leptosia</taxon>
    </lineage>
</organism>
<dbReference type="AlphaFoldDB" id="A0AAV1J0N8"/>
<keyword evidence="3" id="KW-1185">Reference proteome</keyword>
<protein>
    <recommendedName>
        <fullName evidence="4">ER-bound oxygenase mpaB/mpaB'/Rubber oxygenase catalytic domain-containing protein</fullName>
    </recommendedName>
</protein>
<evidence type="ECO:0000313" key="3">
    <source>
        <dbReference type="Proteomes" id="UP001497472"/>
    </source>
</evidence>
<comment type="caution">
    <text evidence="2">The sequence shown here is derived from an EMBL/GenBank/DDBJ whole genome shotgun (WGS) entry which is preliminary data.</text>
</comment>
<feature type="transmembrane region" description="Helical" evidence="1">
    <location>
        <begin position="336"/>
        <end position="355"/>
    </location>
</feature>
<gene>
    <name evidence="2" type="ORF">LNINA_LOCUS1527</name>
</gene>
<feature type="transmembrane region" description="Helical" evidence="1">
    <location>
        <begin position="57"/>
        <end position="79"/>
    </location>
</feature>
<reference evidence="2 3" key="1">
    <citation type="submission" date="2023-11" db="EMBL/GenBank/DDBJ databases">
        <authorList>
            <person name="Okamura Y."/>
        </authorList>
    </citation>
    <scope>NUCLEOTIDE SEQUENCE [LARGE SCALE GENOMIC DNA]</scope>
</reference>
<proteinExistence type="predicted"/>
<feature type="transmembrane region" description="Helical" evidence="1">
    <location>
        <begin position="361"/>
        <end position="379"/>
    </location>
</feature>
<sequence>MDLTVDEYIDGLFSKEAAQQPSDTKKPEDLEITLPEWYDETKFNQARRFYWDNCFQFSFSMLLGLVAVFAVPSILKVLISTRRSNSVYTSYKRYVSTVLHTVSWFEHDLKPGSTSWRSLNAVRIRHVKASLSAKLKGQGIVSQRDLAITQFGFIGLALIKPDKFGIRQLQAGDWEAYNHFWRTIGHAIGLEDKYNICRENFEETREVCRILKERVFTPCLTNVPEYFEHMSRILLDAMWCVNPTVHIEGLIYWTKHVLDVPGYIYTETERRDTQSKIRKLLKGQPENIGVDVNNLISEPLLEDCPRRSRLIYLQDYESIETVPEYKKLVLAGKYKLALNYVISALYTTYIGRWYFNWNFKTAVFFMKYFPFLAFPRFGYLASFIHVFKEDPTDNAEVKPNSEYYKEKPQQQPWYSKYLPF</sequence>
<dbReference type="PANTHER" id="PTHR37159:SF1">
    <property type="entry name" value="GH11867P"/>
    <property type="match status" value="1"/>
</dbReference>
<dbReference type="Proteomes" id="UP001497472">
    <property type="component" value="Unassembled WGS sequence"/>
</dbReference>
<name>A0AAV1J0N8_9NEOP</name>
<keyword evidence="1" id="KW-0472">Membrane</keyword>
<evidence type="ECO:0000256" key="1">
    <source>
        <dbReference type="SAM" id="Phobius"/>
    </source>
</evidence>